<evidence type="ECO:0000313" key="6">
    <source>
        <dbReference type="Proteomes" id="UP001054837"/>
    </source>
</evidence>
<feature type="compositionally biased region" description="Low complexity" evidence="3">
    <location>
        <begin position="1"/>
        <end position="11"/>
    </location>
</feature>
<evidence type="ECO:0000256" key="2">
    <source>
        <dbReference type="ARBA" id="ARBA00030244"/>
    </source>
</evidence>
<feature type="region of interest" description="Disordered" evidence="3">
    <location>
        <begin position="1"/>
        <end position="81"/>
    </location>
</feature>
<dbReference type="EMBL" id="BPLQ01005113">
    <property type="protein sequence ID" value="GIY12749.1"/>
    <property type="molecule type" value="Genomic_DNA"/>
</dbReference>
<dbReference type="InterPro" id="IPR027124">
    <property type="entry name" value="Swc5/CFDP1/2"/>
</dbReference>
<dbReference type="Proteomes" id="UP001054837">
    <property type="component" value="Unassembled WGS sequence"/>
</dbReference>
<feature type="region of interest" description="Disordered" evidence="3">
    <location>
        <begin position="150"/>
        <end position="174"/>
    </location>
</feature>
<sequence length="257" mass="29081">MTSIFDVSVSSDSEDDVDYVPPEIEANSESSCEDSDHFSDSDNLNVKPKKTKKTKRGNSNTEEDDKKIENTKNSPGIDEKKRVEDLWSSFLSDVSETETVALKKSSPTVSTDTPKTDVDNKKNESMKSEKVPISKVFEFAGETYTLKNDASTPVVTKEEEIEPSKSSENSLDVPKKRAGLDSVLGTIRNKKQKVTVLQKSLHDWNTFKKSEGIAEDLEKFNKGKQGFVERQRFLQRSDLRSFEVEKTMRQTHRKKIS</sequence>
<reference evidence="5 6" key="1">
    <citation type="submission" date="2021-06" db="EMBL/GenBank/DDBJ databases">
        <title>Caerostris darwini draft genome.</title>
        <authorList>
            <person name="Kono N."/>
            <person name="Arakawa K."/>
        </authorList>
    </citation>
    <scope>NUCLEOTIDE SEQUENCE [LARGE SCALE GENOMIC DNA]</scope>
</reference>
<feature type="compositionally biased region" description="Basic and acidic residues" evidence="3">
    <location>
        <begin position="156"/>
        <end position="165"/>
    </location>
</feature>
<proteinExistence type="predicted"/>
<accession>A0AAV4QVC0</accession>
<dbReference type="PANTHER" id="PTHR48407:SF1">
    <property type="entry name" value="CRANIOFACIAL DEVELOPMENT PROTEIN 1"/>
    <property type="match status" value="1"/>
</dbReference>
<feature type="compositionally biased region" description="Basic residues" evidence="3">
    <location>
        <begin position="47"/>
        <end position="56"/>
    </location>
</feature>
<gene>
    <name evidence="5" type="primary">Cfdp1</name>
    <name evidence="5" type="ORF">CDAR_262221</name>
</gene>
<dbReference type="PANTHER" id="PTHR48407">
    <property type="entry name" value="CRANIOFACIAL DEVELOPMENT PROTEIN 1"/>
    <property type="match status" value="1"/>
</dbReference>
<comment type="caution">
    <text evidence="5">The sequence shown here is derived from an EMBL/GenBank/DDBJ whole genome shotgun (WGS) entry which is preliminary data.</text>
</comment>
<evidence type="ECO:0000256" key="1">
    <source>
        <dbReference type="ARBA" id="ARBA00019033"/>
    </source>
</evidence>
<evidence type="ECO:0000259" key="4">
    <source>
        <dbReference type="PROSITE" id="PS51279"/>
    </source>
</evidence>
<protein>
    <recommendedName>
        <fullName evidence="1">Craniofacial development protein 1</fullName>
    </recommendedName>
    <alternativeName>
        <fullName evidence="2">Bucentaur</fullName>
    </alternativeName>
</protein>
<feature type="domain" description="BCNT-C" evidence="4">
    <location>
        <begin position="174"/>
        <end position="255"/>
    </location>
</feature>
<organism evidence="5 6">
    <name type="scientific">Caerostris darwini</name>
    <dbReference type="NCBI Taxonomy" id="1538125"/>
    <lineage>
        <taxon>Eukaryota</taxon>
        <taxon>Metazoa</taxon>
        <taxon>Ecdysozoa</taxon>
        <taxon>Arthropoda</taxon>
        <taxon>Chelicerata</taxon>
        <taxon>Arachnida</taxon>
        <taxon>Araneae</taxon>
        <taxon>Araneomorphae</taxon>
        <taxon>Entelegynae</taxon>
        <taxon>Araneoidea</taxon>
        <taxon>Araneidae</taxon>
        <taxon>Caerostris</taxon>
    </lineage>
</organism>
<dbReference type="GO" id="GO:0000812">
    <property type="term" value="C:Swr1 complex"/>
    <property type="evidence" value="ECO:0007669"/>
    <property type="project" value="TreeGrafter"/>
</dbReference>
<dbReference type="AlphaFoldDB" id="A0AAV4QVC0"/>
<dbReference type="Pfam" id="PF07572">
    <property type="entry name" value="BCNT"/>
    <property type="match status" value="1"/>
</dbReference>
<feature type="compositionally biased region" description="Basic and acidic residues" evidence="3">
    <location>
        <begin position="114"/>
        <end position="127"/>
    </location>
</feature>
<evidence type="ECO:0000313" key="5">
    <source>
        <dbReference type="EMBL" id="GIY12749.1"/>
    </source>
</evidence>
<evidence type="ECO:0000256" key="3">
    <source>
        <dbReference type="SAM" id="MobiDB-lite"/>
    </source>
</evidence>
<name>A0AAV4QVC0_9ARAC</name>
<keyword evidence="6" id="KW-1185">Reference proteome</keyword>
<feature type="region of interest" description="Disordered" evidence="3">
    <location>
        <begin position="95"/>
        <end position="127"/>
    </location>
</feature>
<dbReference type="PROSITE" id="PS51279">
    <property type="entry name" value="BCNT_C"/>
    <property type="match status" value="1"/>
</dbReference>
<dbReference type="InterPro" id="IPR011421">
    <property type="entry name" value="BCNT-C"/>
</dbReference>